<feature type="signal peptide" evidence="2">
    <location>
        <begin position="1"/>
        <end position="24"/>
    </location>
</feature>
<evidence type="ECO:0000256" key="1">
    <source>
        <dbReference type="ARBA" id="ARBA00022729"/>
    </source>
</evidence>
<dbReference type="RefSeq" id="WP_072304464.1">
    <property type="nucleotide sequence ID" value="NZ_FPIY01000004.1"/>
</dbReference>
<name>A0A1K1QQI0_9FLAO</name>
<dbReference type="GO" id="GO:0008081">
    <property type="term" value="F:phosphoric diester hydrolase activity"/>
    <property type="evidence" value="ECO:0007669"/>
    <property type="project" value="InterPro"/>
</dbReference>
<dbReference type="SUPFAM" id="SSF51695">
    <property type="entry name" value="PLC-like phosphodiesterases"/>
    <property type="match status" value="1"/>
</dbReference>
<gene>
    <name evidence="4" type="ORF">SAMN05660313_02840</name>
</gene>
<dbReference type="PANTHER" id="PTHR13593:SF140">
    <property type="entry name" value="PLC-LIKE PHOSPHODIESTERASE"/>
    <property type="match status" value="1"/>
</dbReference>
<organism evidence="4 5">
    <name type="scientific">Cellulophaga fucicola</name>
    <dbReference type="NCBI Taxonomy" id="76595"/>
    <lineage>
        <taxon>Bacteria</taxon>
        <taxon>Pseudomonadati</taxon>
        <taxon>Bacteroidota</taxon>
        <taxon>Flavobacteriia</taxon>
        <taxon>Flavobacteriales</taxon>
        <taxon>Flavobacteriaceae</taxon>
        <taxon>Cellulophaga</taxon>
    </lineage>
</organism>
<dbReference type="Proteomes" id="UP000183257">
    <property type="component" value="Unassembled WGS sequence"/>
</dbReference>
<feature type="domain" description="Secretion system C-terminal sorting" evidence="3">
    <location>
        <begin position="425"/>
        <end position="499"/>
    </location>
</feature>
<dbReference type="InterPro" id="IPR017946">
    <property type="entry name" value="PLC-like_Pdiesterase_TIM-brl"/>
</dbReference>
<reference evidence="5" key="1">
    <citation type="submission" date="2016-11" db="EMBL/GenBank/DDBJ databases">
        <authorList>
            <person name="Varghese N."/>
            <person name="Submissions S."/>
        </authorList>
    </citation>
    <scope>NUCLEOTIDE SEQUENCE [LARGE SCALE GENOMIC DNA]</scope>
    <source>
        <strain evidence="5">DSM 24786</strain>
    </source>
</reference>
<accession>A0A1K1QQI0</accession>
<dbReference type="InterPro" id="IPR051057">
    <property type="entry name" value="PI-PLC_domain"/>
</dbReference>
<dbReference type="Pfam" id="PF18962">
    <property type="entry name" value="Por_Secre_tail"/>
    <property type="match status" value="1"/>
</dbReference>
<evidence type="ECO:0000259" key="3">
    <source>
        <dbReference type="Pfam" id="PF18962"/>
    </source>
</evidence>
<dbReference type="InterPro" id="IPR026444">
    <property type="entry name" value="Secre_tail"/>
</dbReference>
<sequence length="502" mass="56976">MKNLLTLKAITLIIVLGNLQFVFAQDANHLNKQRRYDEVSWLITHNANNNDTDAPQGFFGCLGGRNQSKGINAQLQSGVRSFMVDIHRVNGELRLKHGSPNMCMMDAKDFNNIMEEWLRNHPLDIITLHIQTGANLGISGLDDIFYGRRTGYKNISNYIYNHSTFVSASRPVNSGSDTYPTIQEMVTKNKRLVLFTETNYNSNLYRYEFSHTVQNPYQASQVSQLWDTNKFKADRGVDHKTILTVNHFAGDAPTYNADKNKSKDANKDVNKKAVTAWFQFGHRPSIAVDYYSLSNGNGTIPQINEVNTFNEVRGKFTDPSNTSKHIRDVNVYLAELVNGQWQKVKNVAYNGVRAKWHLFYSFPARPNDNRALFFEHPNYNFSPSFIKIGDYDGAQSKTFTINITANQKSASRSFAQTTVLDPLVVYPNPSTNGTLTFKYNTEKPKTLILDLYDLNGQHIKNVTHKTVTGENELQWNSNGLKGIFILKGKLGKETISKKILFK</sequence>
<evidence type="ECO:0000313" key="4">
    <source>
        <dbReference type="EMBL" id="SFW61534.1"/>
    </source>
</evidence>
<evidence type="ECO:0000313" key="5">
    <source>
        <dbReference type="Proteomes" id="UP000183257"/>
    </source>
</evidence>
<dbReference type="Pfam" id="PF26178">
    <property type="entry name" value="PI-PLC_cat"/>
    <property type="match status" value="1"/>
</dbReference>
<dbReference type="OrthoDB" id="5240859at2"/>
<dbReference type="EMBL" id="FPIY01000004">
    <property type="protein sequence ID" value="SFW61534.1"/>
    <property type="molecule type" value="Genomic_DNA"/>
</dbReference>
<feature type="chain" id="PRO_5013086072" evidence="2">
    <location>
        <begin position="25"/>
        <end position="502"/>
    </location>
</feature>
<dbReference type="Gene3D" id="3.20.20.190">
    <property type="entry name" value="Phosphatidylinositol (PI) phosphodiesterase"/>
    <property type="match status" value="1"/>
</dbReference>
<dbReference type="PANTHER" id="PTHR13593">
    <property type="match status" value="1"/>
</dbReference>
<dbReference type="NCBIfam" id="TIGR04183">
    <property type="entry name" value="Por_Secre_tail"/>
    <property type="match status" value="1"/>
</dbReference>
<dbReference type="AlphaFoldDB" id="A0A1K1QQI0"/>
<dbReference type="GO" id="GO:0006629">
    <property type="term" value="P:lipid metabolic process"/>
    <property type="evidence" value="ECO:0007669"/>
    <property type="project" value="InterPro"/>
</dbReference>
<keyword evidence="5" id="KW-1185">Reference proteome</keyword>
<protein>
    <submittedName>
        <fullName evidence="4">Por secretion system C-terminal sorting domain-containing protein</fullName>
    </submittedName>
</protein>
<keyword evidence="1 2" id="KW-0732">Signal</keyword>
<evidence type="ECO:0000256" key="2">
    <source>
        <dbReference type="SAM" id="SignalP"/>
    </source>
</evidence>
<dbReference type="STRING" id="76595.SAMN05660313_02840"/>
<proteinExistence type="predicted"/>